<protein>
    <submittedName>
        <fullName evidence="2">Uncharacterized protein</fullName>
    </submittedName>
</protein>
<proteinExistence type="predicted"/>
<evidence type="ECO:0000256" key="1">
    <source>
        <dbReference type="SAM" id="Phobius"/>
    </source>
</evidence>
<dbReference type="Proteomes" id="UP001203852">
    <property type="component" value="Unassembled WGS sequence"/>
</dbReference>
<organism evidence="2 3">
    <name type="scientific">Exophiala viscosa</name>
    <dbReference type="NCBI Taxonomy" id="2486360"/>
    <lineage>
        <taxon>Eukaryota</taxon>
        <taxon>Fungi</taxon>
        <taxon>Dikarya</taxon>
        <taxon>Ascomycota</taxon>
        <taxon>Pezizomycotina</taxon>
        <taxon>Eurotiomycetes</taxon>
        <taxon>Chaetothyriomycetidae</taxon>
        <taxon>Chaetothyriales</taxon>
        <taxon>Herpotrichiellaceae</taxon>
        <taxon>Exophiala</taxon>
    </lineage>
</organism>
<gene>
    <name evidence="2" type="ORF">EDD36DRAFT_110088</name>
</gene>
<comment type="caution">
    <text evidence="2">The sequence shown here is derived from an EMBL/GenBank/DDBJ whole genome shotgun (WGS) entry which is preliminary data.</text>
</comment>
<keyword evidence="1" id="KW-0472">Membrane</keyword>
<accession>A0AAN6I877</accession>
<name>A0AAN6I877_9EURO</name>
<keyword evidence="1" id="KW-0812">Transmembrane</keyword>
<dbReference type="AlphaFoldDB" id="A0AAN6I877"/>
<dbReference type="EMBL" id="MU404365">
    <property type="protein sequence ID" value="KAI1607853.1"/>
    <property type="molecule type" value="Genomic_DNA"/>
</dbReference>
<evidence type="ECO:0000313" key="3">
    <source>
        <dbReference type="Proteomes" id="UP001203852"/>
    </source>
</evidence>
<feature type="transmembrane region" description="Helical" evidence="1">
    <location>
        <begin position="136"/>
        <end position="160"/>
    </location>
</feature>
<keyword evidence="1" id="KW-1133">Transmembrane helix</keyword>
<reference evidence="2" key="1">
    <citation type="journal article" date="2022" name="bioRxiv">
        <title>Deciphering the potential niche of two novel black yeast fungi from a biological soil crust based on their genomes, phenotypes, and melanin regulation.</title>
        <authorList>
            <consortium name="DOE Joint Genome Institute"/>
            <person name="Carr E.C."/>
            <person name="Barton Q."/>
            <person name="Grambo S."/>
            <person name="Sullivan M."/>
            <person name="Renfro C.M."/>
            <person name="Kuo A."/>
            <person name="Pangilinan J."/>
            <person name="Lipzen A."/>
            <person name="Keymanesh K."/>
            <person name="Savage E."/>
            <person name="Barry K."/>
            <person name="Grigoriev I.V."/>
            <person name="Riekhof W.R."/>
            <person name="Harris S.S."/>
        </authorList>
    </citation>
    <scope>NUCLEOTIDE SEQUENCE</scope>
    <source>
        <strain evidence="2">JF 03-4F</strain>
    </source>
</reference>
<sequence length="185" mass="20268">MMMILPTAELTMDGMPSSVSVAAVREGVAYDALATSSSQSYHAVCVMPTTSCSFPSVPTQCVASFLLLPRRCFPLLSRKDAHPPKFPLLKYAALPLLPRFFFFILPYHPAQPKPSSNALHHLHWFMAIQSSSLPHLSLIISIIISIMSIISSISTINIIIVTSITSINTTCIINNNDNLPHSTYP</sequence>
<evidence type="ECO:0000313" key="2">
    <source>
        <dbReference type="EMBL" id="KAI1607853.1"/>
    </source>
</evidence>
<keyword evidence="3" id="KW-1185">Reference proteome</keyword>